<dbReference type="RefSeq" id="WP_151166780.1">
    <property type="nucleotide sequence ID" value="NZ_WACR01000003.1"/>
</dbReference>
<keyword evidence="3" id="KW-1185">Reference proteome</keyword>
<accession>A0A6N6M6B3</accession>
<feature type="domain" description="Lon N-terminal" evidence="1">
    <location>
        <begin position="14"/>
        <end position="154"/>
    </location>
</feature>
<proteinExistence type="predicted"/>
<dbReference type="InterPro" id="IPR046336">
    <property type="entry name" value="Lon_prtase_N_sf"/>
</dbReference>
<evidence type="ECO:0000313" key="2">
    <source>
        <dbReference type="EMBL" id="KAB1065147.1"/>
    </source>
</evidence>
<dbReference type="Gene3D" id="2.30.130.40">
    <property type="entry name" value="LON domain-like"/>
    <property type="match status" value="1"/>
</dbReference>
<dbReference type="SUPFAM" id="SSF88697">
    <property type="entry name" value="PUA domain-like"/>
    <property type="match status" value="1"/>
</dbReference>
<protein>
    <recommendedName>
        <fullName evidence="1">Lon N-terminal domain-containing protein</fullName>
    </recommendedName>
</protein>
<dbReference type="OrthoDB" id="25394at2"/>
<dbReference type="Pfam" id="PF02190">
    <property type="entry name" value="LON_substr_bdg"/>
    <property type="match status" value="1"/>
</dbReference>
<organism evidence="2 3">
    <name type="scientific">Salibacter halophilus</name>
    <dbReference type="NCBI Taxonomy" id="1803916"/>
    <lineage>
        <taxon>Bacteria</taxon>
        <taxon>Pseudomonadati</taxon>
        <taxon>Bacteroidota</taxon>
        <taxon>Flavobacteriia</taxon>
        <taxon>Flavobacteriales</taxon>
        <taxon>Salibacteraceae</taxon>
        <taxon>Salibacter</taxon>
    </lineage>
</organism>
<name>A0A6N6M6B3_9FLAO</name>
<dbReference type="EMBL" id="WACR01000003">
    <property type="protein sequence ID" value="KAB1065147.1"/>
    <property type="molecule type" value="Genomic_DNA"/>
</dbReference>
<dbReference type="InterPro" id="IPR015947">
    <property type="entry name" value="PUA-like_sf"/>
</dbReference>
<sequence>MTKKINDIGLFYLPLVVLPGESTTLHVFEARYKALIKESIDEEKPFGILLPLKMNREYGSLVRVNKITKSYHDGRFDVEIIGEDVFRHVQNIDNNDSLYDNAEIEPVKRERSKINDDLLNAYFEYSVKQLKHDPSYSFSKNMSIYELANKCELTMMEKYKLISTPQAKLQQNILLNHLNIVNALFKQEEALKQKFYLN</sequence>
<reference evidence="2 3" key="1">
    <citation type="submission" date="2019-09" db="EMBL/GenBank/DDBJ databases">
        <title>Genomes of Cryomorphaceae.</title>
        <authorList>
            <person name="Bowman J.P."/>
        </authorList>
    </citation>
    <scope>NUCLEOTIDE SEQUENCE [LARGE SCALE GENOMIC DNA]</scope>
    <source>
        <strain evidence="2 3">KCTC 52047</strain>
    </source>
</reference>
<evidence type="ECO:0000259" key="1">
    <source>
        <dbReference type="Pfam" id="PF02190"/>
    </source>
</evidence>
<gene>
    <name evidence="2" type="ORF">F3059_04130</name>
</gene>
<evidence type="ECO:0000313" key="3">
    <source>
        <dbReference type="Proteomes" id="UP000435357"/>
    </source>
</evidence>
<dbReference type="AlphaFoldDB" id="A0A6N6M6B3"/>
<dbReference type="Proteomes" id="UP000435357">
    <property type="component" value="Unassembled WGS sequence"/>
</dbReference>
<comment type="caution">
    <text evidence="2">The sequence shown here is derived from an EMBL/GenBank/DDBJ whole genome shotgun (WGS) entry which is preliminary data.</text>
</comment>
<dbReference type="InterPro" id="IPR003111">
    <property type="entry name" value="Lon_prtase_N"/>
</dbReference>